<dbReference type="InterPro" id="IPR011545">
    <property type="entry name" value="DEAD/DEAH_box_helicase_dom"/>
</dbReference>
<evidence type="ECO:0000256" key="2">
    <source>
        <dbReference type="ARBA" id="ARBA00017846"/>
    </source>
</evidence>
<evidence type="ECO:0000256" key="13">
    <source>
        <dbReference type="ARBA" id="ARBA00034808"/>
    </source>
</evidence>
<dbReference type="InterPro" id="IPR012340">
    <property type="entry name" value="NA-bd_OB-fold"/>
</dbReference>
<sequence>MMALDDIPVTQLKGVGNALAEKLGKLGIASLQDLLFHLPHRYEDRTRITAMGSLRIGDVAVVEGEVMKTDIVMGRRRSLQVTLKDHSGFVSLRFFHFNAAQKNQFADGTQVRCFGEVRAGRSGYELYHPEYQTHPTPMADEGSATLTPVYPLTEGIQQPRVRALCQQAVAYLKRYPIYDWLPPWVLVDYQLPTITAAVELVHSPPASASVAQLLEGRHPAQERLVMEELLAHQLSLLQVREQIQTRQALPLLPQGDLSERFLESLPFRLTGAQRQVLQEIRQDLTQPLPMLRLVQGDVGSGKTVVAALAALQAISAGTQVALMAPTEILAEQHYQNFCAWLAPLGIQLTWLTGKVKGKARAQAMAALSSGAAGIAIGTHALFQNDVAFDRLALVIIDEQHRFGVHQRLALREKGAAGALAPHQLIMTATPIPRTLAMSAYADLDTSVIDELPPGRKPIETIVVPDGRRDDVVERVRNACQAGRQAYWVCTLIEESEVLQCQAAEVSATELAERLPNLRIGLVHGRLKSQEKAEVMAQFKSGALDLLVATTVIEVGVDVPNASLIIIENPERLGLAQLHQLRGRVGRGEQASYCVLMYHPPLSLNSKARLQALRDSQDGFVIAEKDLELRGPGEVLGTRQTGMMQFRLADFERDQHWIEVVREIAPRLMGNKVAVQGLVRRWLGEKTRYGEV</sequence>
<keyword evidence="9 15" id="KW-0233">DNA recombination</keyword>
<keyword evidence="6 15" id="KW-0347">Helicase</keyword>
<organism evidence="18 19">
    <name type="scientific">Marinobacter psychrophilus</name>
    <dbReference type="NCBI Taxonomy" id="330734"/>
    <lineage>
        <taxon>Bacteria</taxon>
        <taxon>Pseudomonadati</taxon>
        <taxon>Pseudomonadota</taxon>
        <taxon>Gammaproteobacteria</taxon>
        <taxon>Pseudomonadales</taxon>
        <taxon>Marinobacteraceae</taxon>
        <taxon>Marinobacter</taxon>
    </lineage>
</organism>
<feature type="domain" description="Helicase C-terminal" evidence="17">
    <location>
        <begin position="481"/>
        <end position="627"/>
    </location>
</feature>
<dbReference type="Pfam" id="PF19833">
    <property type="entry name" value="RecG_dom3_C"/>
    <property type="match status" value="1"/>
</dbReference>
<accession>A0A0H4I8X0</accession>
<keyword evidence="4 15" id="KW-0227">DNA damage</keyword>
<dbReference type="GO" id="GO:0005524">
    <property type="term" value="F:ATP binding"/>
    <property type="evidence" value="ECO:0007669"/>
    <property type="project" value="UniProtKB-KW"/>
</dbReference>
<dbReference type="KEGG" id="mpq:ABA45_02890"/>
<evidence type="ECO:0000256" key="11">
    <source>
        <dbReference type="ARBA" id="ARBA00023235"/>
    </source>
</evidence>
<dbReference type="RefSeq" id="WP_048384270.1">
    <property type="nucleotide sequence ID" value="NZ_CP011494.1"/>
</dbReference>
<dbReference type="AlphaFoldDB" id="A0A0H4I8X0"/>
<dbReference type="NCBIfam" id="NF008166">
    <property type="entry name" value="PRK10917.1-4"/>
    <property type="match status" value="1"/>
</dbReference>
<dbReference type="Pfam" id="PF17191">
    <property type="entry name" value="RecG_wedge"/>
    <property type="match status" value="1"/>
</dbReference>
<dbReference type="SUPFAM" id="SSF52540">
    <property type="entry name" value="P-loop containing nucleoside triphosphate hydrolases"/>
    <property type="match status" value="2"/>
</dbReference>
<dbReference type="CDD" id="cd17992">
    <property type="entry name" value="DEXHc_RecG"/>
    <property type="match status" value="1"/>
</dbReference>
<dbReference type="GO" id="GO:0016887">
    <property type="term" value="F:ATP hydrolysis activity"/>
    <property type="evidence" value="ECO:0007669"/>
    <property type="project" value="RHEA"/>
</dbReference>
<dbReference type="GO" id="GO:0043138">
    <property type="term" value="F:3'-5' DNA helicase activity"/>
    <property type="evidence" value="ECO:0007669"/>
    <property type="project" value="UniProtKB-EC"/>
</dbReference>
<comment type="catalytic activity">
    <reaction evidence="12 15">
        <text>Couples ATP hydrolysis with the unwinding of duplex DNA by translocating in the 3'-5' direction.</text>
        <dbReference type="EC" id="5.6.2.4"/>
    </reaction>
</comment>
<name>A0A0H4I8X0_9GAMM</name>
<comment type="function">
    <text evidence="15">Plays a critical role in recombination and DNA repair. Helps process Holliday junction intermediates to mature products by catalyzing branch migration. Has replication fork regression activity, unwinds stalled or blocked replication forks to make a HJ that can be resolved. Has a DNA unwinding activity characteristic of a DNA helicase with 3'-5' polarity.</text>
</comment>
<dbReference type="SMART" id="SM00490">
    <property type="entry name" value="HELICc"/>
    <property type="match status" value="1"/>
</dbReference>
<dbReference type="InterPro" id="IPR033454">
    <property type="entry name" value="RecG_wedge"/>
</dbReference>
<dbReference type="EC" id="5.6.2.4" evidence="13 15"/>
<dbReference type="EMBL" id="CP011494">
    <property type="protein sequence ID" value="AKO51497.1"/>
    <property type="molecule type" value="Genomic_DNA"/>
</dbReference>
<dbReference type="PROSITE" id="PS51192">
    <property type="entry name" value="HELICASE_ATP_BIND_1"/>
    <property type="match status" value="1"/>
</dbReference>
<dbReference type="CDD" id="cd04488">
    <property type="entry name" value="RecG_wedge_OBF"/>
    <property type="match status" value="1"/>
</dbReference>
<evidence type="ECO:0000259" key="16">
    <source>
        <dbReference type="PROSITE" id="PS51192"/>
    </source>
</evidence>
<evidence type="ECO:0000256" key="9">
    <source>
        <dbReference type="ARBA" id="ARBA00023172"/>
    </source>
</evidence>
<evidence type="ECO:0000256" key="8">
    <source>
        <dbReference type="ARBA" id="ARBA00023125"/>
    </source>
</evidence>
<keyword evidence="8" id="KW-0238">DNA-binding</keyword>
<dbReference type="PROSITE" id="PS51194">
    <property type="entry name" value="HELICASE_CTER"/>
    <property type="match status" value="1"/>
</dbReference>
<evidence type="ECO:0000256" key="4">
    <source>
        <dbReference type="ARBA" id="ARBA00022763"/>
    </source>
</evidence>
<dbReference type="InterPro" id="IPR014001">
    <property type="entry name" value="Helicase_ATP-bd"/>
</dbReference>
<dbReference type="Gene3D" id="3.40.50.300">
    <property type="entry name" value="P-loop containing nucleotide triphosphate hydrolases"/>
    <property type="match status" value="2"/>
</dbReference>
<dbReference type="GO" id="GO:0003677">
    <property type="term" value="F:DNA binding"/>
    <property type="evidence" value="ECO:0007669"/>
    <property type="project" value="UniProtKB-KW"/>
</dbReference>
<evidence type="ECO:0000256" key="6">
    <source>
        <dbReference type="ARBA" id="ARBA00022806"/>
    </source>
</evidence>
<keyword evidence="3 15" id="KW-0547">Nucleotide-binding</keyword>
<evidence type="ECO:0000313" key="18">
    <source>
        <dbReference type="EMBL" id="AKO51497.1"/>
    </source>
</evidence>
<gene>
    <name evidence="18" type="ORF">ABA45_02890</name>
</gene>
<comment type="similarity">
    <text evidence="1 15">Belongs to the helicase family. RecG subfamily.</text>
</comment>
<keyword evidence="5 15" id="KW-0378">Hydrolase</keyword>
<keyword evidence="19" id="KW-1185">Reference proteome</keyword>
<feature type="domain" description="Helicase ATP-binding" evidence="16">
    <location>
        <begin position="283"/>
        <end position="448"/>
    </location>
</feature>
<evidence type="ECO:0000259" key="17">
    <source>
        <dbReference type="PROSITE" id="PS51194"/>
    </source>
</evidence>
<dbReference type="InterPro" id="IPR045562">
    <property type="entry name" value="RecG_dom3_C"/>
</dbReference>
<dbReference type="NCBIfam" id="NF008163">
    <property type="entry name" value="PRK10917.1-1"/>
    <property type="match status" value="1"/>
</dbReference>
<keyword evidence="7 15" id="KW-0067">ATP-binding</keyword>
<dbReference type="InterPro" id="IPR027417">
    <property type="entry name" value="P-loop_NTPase"/>
</dbReference>
<dbReference type="FunFam" id="3.40.50.300:FF:000391">
    <property type="entry name" value="ATP-dependent DNA helicase RecG"/>
    <property type="match status" value="1"/>
</dbReference>
<dbReference type="Proteomes" id="UP000036406">
    <property type="component" value="Chromosome"/>
</dbReference>
<dbReference type="Gene3D" id="2.40.50.140">
    <property type="entry name" value="Nucleic acid-binding proteins"/>
    <property type="match status" value="1"/>
</dbReference>
<dbReference type="Pfam" id="PF00270">
    <property type="entry name" value="DEAD"/>
    <property type="match status" value="1"/>
</dbReference>
<evidence type="ECO:0000256" key="10">
    <source>
        <dbReference type="ARBA" id="ARBA00023204"/>
    </source>
</evidence>
<reference evidence="18 19" key="1">
    <citation type="submission" date="2015-05" db="EMBL/GenBank/DDBJ databases">
        <title>Complete genome of Marinobacter psychrophilus strain 20041T isolated from sea-ice of the Canadian Basin.</title>
        <authorList>
            <person name="Song L."/>
            <person name="Ren L."/>
            <person name="Yu Y."/>
            <person name="Wang X."/>
        </authorList>
    </citation>
    <scope>NUCLEOTIDE SEQUENCE [LARGE SCALE GENOMIC DNA]</scope>
    <source>
        <strain evidence="18 19">20041</strain>
    </source>
</reference>
<dbReference type="InterPro" id="IPR001650">
    <property type="entry name" value="Helicase_C-like"/>
</dbReference>
<dbReference type="NCBIfam" id="TIGR00643">
    <property type="entry name" value="recG"/>
    <property type="match status" value="1"/>
</dbReference>
<evidence type="ECO:0000256" key="12">
    <source>
        <dbReference type="ARBA" id="ARBA00034617"/>
    </source>
</evidence>
<protein>
    <recommendedName>
        <fullName evidence="2 15">ATP-dependent DNA helicase RecG</fullName>
        <ecNumber evidence="13 15">5.6.2.4</ecNumber>
    </recommendedName>
</protein>
<keyword evidence="11" id="KW-0413">Isomerase</keyword>
<evidence type="ECO:0000313" key="19">
    <source>
        <dbReference type="Proteomes" id="UP000036406"/>
    </source>
</evidence>
<dbReference type="STRING" id="330734.ABA45_02890"/>
<proteinExistence type="inferred from homology"/>
<evidence type="ECO:0000256" key="14">
    <source>
        <dbReference type="ARBA" id="ARBA00048988"/>
    </source>
</evidence>
<dbReference type="InterPro" id="IPR004609">
    <property type="entry name" value="ATP-dep_DNA_helicase_RecG"/>
</dbReference>
<dbReference type="SMART" id="SM00487">
    <property type="entry name" value="DEXDc"/>
    <property type="match status" value="1"/>
</dbReference>
<evidence type="ECO:0000256" key="5">
    <source>
        <dbReference type="ARBA" id="ARBA00022801"/>
    </source>
</evidence>
<dbReference type="GO" id="GO:0006281">
    <property type="term" value="P:DNA repair"/>
    <property type="evidence" value="ECO:0007669"/>
    <property type="project" value="UniProtKB-UniRule"/>
</dbReference>
<evidence type="ECO:0000256" key="7">
    <source>
        <dbReference type="ARBA" id="ARBA00022840"/>
    </source>
</evidence>
<dbReference type="NCBIfam" id="NF008165">
    <property type="entry name" value="PRK10917.1-3"/>
    <property type="match status" value="1"/>
</dbReference>
<dbReference type="PATRIC" id="fig|330734.3.peg.646"/>
<comment type="catalytic activity">
    <reaction evidence="14 15">
        <text>ATP + H2O = ADP + phosphate + H(+)</text>
        <dbReference type="Rhea" id="RHEA:13065"/>
        <dbReference type="ChEBI" id="CHEBI:15377"/>
        <dbReference type="ChEBI" id="CHEBI:15378"/>
        <dbReference type="ChEBI" id="CHEBI:30616"/>
        <dbReference type="ChEBI" id="CHEBI:43474"/>
        <dbReference type="ChEBI" id="CHEBI:456216"/>
        <dbReference type="EC" id="5.6.2.4"/>
    </reaction>
</comment>
<dbReference type="PANTHER" id="PTHR47964">
    <property type="entry name" value="ATP-DEPENDENT DNA HELICASE HOMOLOG RECG, CHLOROPLASTIC"/>
    <property type="match status" value="1"/>
</dbReference>
<dbReference type="NCBIfam" id="NF008168">
    <property type="entry name" value="PRK10917.2-2"/>
    <property type="match status" value="1"/>
</dbReference>
<dbReference type="SUPFAM" id="SSF50249">
    <property type="entry name" value="Nucleic acid-binding proteins"/>
    <property type="match status" value="1"/>
</dbReference>
<dbReference type="PANTHER" id="PTHR47964:SF1">
    <property type="entry name" value="ATP-DEPENDENT DNA HELICASE HOMOLOG RECG, CHLOROPLASTIC"/>
    <property type="match status" value="1"/>
</dbReference>
<dbReference type="InterPro" id="IPR047112">
    <property type="entry name" value="RecG/Mfd"/>
</dbReference>
<evidence type="ECO:0000256" key="1">
    <source>
        <dbReference type="ARBA" id="ARBA00007504"/>
    </source>
</evidence>
<dbReference type="GO" id="GO:0006310">
    <property type="term" value="P:DNA recombination"/>
    <property type="evidence" value="ECO:0007669"/>
    <property type="project" value="UniProtKB-UniRule"/>
</dbReference>
<evidence type="ECO:0000256" key="15">
    <source>
        <dbReference type="RuleBase" id="RU363016"/>
    </source>
</evidence>
<dbReference type="Pfam" id="PF00271">
    <property type="entry name" value="Helicase_C"/>
    <property type="match status" value="1"/>
</dbReference>
<evidence type="ECO:0000256" key="3">
    <source>
        <dbReference type="ARBA" id="ARBA00022741"/>
    </source>
</evidence>
<keyword evidence="10 15" id="KW-0234">DNA repair</keyword>